<protein>
    <submittedName>
        <fullName evidence="1">Conserved protein</fullName>
    </submittedName>
</protein>
<accession>A9H3Z0</accession>
<dbReference type="AlphaFoldDB" id="A9H3Z0"/>
<organism evidence="1 2">
    <name type="scientific">Gluconacetobacter diazotrophicus (strain ATCC 49037 / DSM 5601 / CCUG 37298 / CIP 103539 / LMG 7603 / PAl5)</name>
    <dbReference type="NCBI Taxonomy" id="272568"/>
    <lineage>
        <taxon>Bacteria</taxon>
        <taxon>Pseudomonadati</taxon>
        <taxon>Pseudomonadota</taxon>
        <taxon>Alphaproteobacteria</taxon>
        <taxon>Acetobacterales</taxon>
        <taxon>Acetobacteraceae</taxon>
        <taxon>Gluconacetobacter</taxon>
    </lineage>
</organism>
<keyword evidence="2" id="KW-1185">Reference proteome</keyword>
<dbReference type="KEGG" id="gdi:GDI3434"/>
<dbReference type="PANTHER" id="PTHR41260">
    <property type="entry name" value="PROTEIN ECSC"/>
    <property type="match status" value="1"/>
</dbReference>
<proteinExistence type="predicted"/>
<sequence>MYLLPRLPSGRVGSRHWQEGWGMTIQTGSEIAPLVLDAPAIAELQSALEKVESGRGVLVRLADLMGGAVGQAARLGLRGIGMAPGLQAKLKGIAETAISRAFEVAIVGMHAPDAVPLTRDSAPAWRAPAVQAAVTVSGAVGGFAGLAGLVPDVTFTTLTIMREIARIAREEGEDLSTPESRRACLEVFALRAFPVGATDEESELGYFSARAMLRGRPVVMLVSEVASHYGLGLSRKLAVQMMPVAGALCGASLNAAFLAHYRALARAHFTIRRLEREHGPEVRRTAESLRAGMTGAAF</sequence>
<dbReference type="EMBL" id="AM889285">
    <property type="protein sequence ID" value="CAP57377.1"/>
    <property type="molecule type" value="Genomic_DNA"/>
</dbReference>
<gene>
    <name evidence="1" type="ordered locus">GDI3434</name>
</gene>
<evidence type="ECO:0000313" key="1">
    <source>
        <dbReference type="EMBL" id="CAP57377.1"/>
    </source>
</evidence>
<dbReference type="PANTHER" id="PTHR41260:SF1">
    <property type="entry name" value="PROTEIN ECSC"/>
    <property type="match status" value="1"/>
</dbReference>
<reference evidence="1 2" key="1">
    <citation type="journal article" date="2009" name="BMC Genomics">
        <title>Complete genome sequence of the sugarcane nitrogen-fixing endophyte Gluconacetobacter diazotrophicus Pal5.</title>
        <authorList>
            <person name="Bertalan M."/>
            <person name="Albano R."/>
            <person name="Padua V."/>
            <person name="Rouws L."/>
            <person name="Rojas C."/>
            <person name="Hemerly A."/>
            <person name="Teixeira K."/>
            <person name="Schwab S."/>
            <person name="Araujo J."/>
            <person name="Oliveira A."/>
            <person name="Franca L."/>
            <person name="Magalhaes V."/>
            <person name="Alqueres S."/>
            <person name="Cardoso A."/>
            <person name="Almeida W."/>
            <person name="Loureiro M.M."/>
            <person name="Nogueira E."/>
            <person name="Cidade D."/>
            <person name="Oliveira D."/>
            <person name="Simao T."/>
            <person name="Macedo J."/>
            <person name="Valadao A."/>
            <person name="Dreschsel M."/>
            <person name="Freitas F."/>
            <person name="Vidal M."/>
            <person name="Guedes H."/>
            <person name="Rodrigues E."/>
            <person name="Meneses C."/>
            <person name="Brioso P."/>
            <person name="Pozzer L."/>
            <person name="Figueiredo D."/>
            <person name="Montano H."/>
            <person name="Junior J."/>
            <person name="Filho G."/>
            <person name="Flores V."/>
            <person name="Ferreira B."/>
            <person name="Branco A."/>
            <person name="Gonzalez P."/>
            <person name="Guillobel H."/>
            <person name="Lemos M."/>
            <person name="Seibel L."/>
            <person name="Macedo J."/>
            <person name="Alves-Ferreira M."/>
            <person name="Sachetto-Martins G."/>
            <person name="Coelho A."/>
            <person name="Santos E."/>
            <person name="Amaral G."/>
            <person name="Neves A."/>
            <person name="Pacheco A.B."/>
            <person name="Carvalho D."/>
            <person name="Lery L."/>
            <person name="Bisch P."/>
            <person name="Rossle S.C."/>
            <person name="Urmenyi T."/>
            <person name="Kruger W.V."/>
            <person name="Martins O."/>
            <person name="Baldani J.I."/>
            <person name="Ferreira P.C."/>
        </authorList>
    </citation>
    <scope>NUCLEOTIDE SEQUENCE [LARGE SCALE GENOMIC DNA]</scope>
    <source>
        <strain evidence="2">ATCC 49037 / DSM 5601 / CCUG 37298 / CIP 103539 / LMG 7603 / PAl5</strain>
    </source>
</reference>
<name>A9H3Z0_GLUDA</name>
<dbReference type="Pfam" id="PF12787">
    <property type="entry name" value="EcsC"/>
    <property type="match status" value="1"/>
</dbReference>
<dbReference type="Proteomes" id="UP000001176">
    <property type="component" value="Chromosome"/>
</dbReference>
<evidence type="ECO:0000313" key="2">
    <source>
        <dbReference type="Proteomes" id="UP000001176"/>
    </source>
</evidence>
<dbReference type="InterPro" id="IPR024787">
    <property type="entry name" value="EcsC"/>
</dbReference>